<keyword evidence="14 25" id="KW-0472">Membrane</keyword>
<dbReference type="GO" id="GO:0007159">
    <property type="term" value="P:leukocyte cell-cell adhesion"/>
    <property type="evidence" value="ECO:0007669"/>
    <property type="project" value="TreeGrafter"/>
</dbReference>
<organism evidence="27 28">
    <name type="scientific">Jaculus jaculus</name>
    <name type="common">Lesser Egyptian jerboa</name>
    <dbReference type="NCBI Taxonomy" id="51337"/>
    <lineage>
        <taxon>Eukaryota</taxon>
        <taxon>Metazoa</taxon>
        <taxon>Chordata</taxon>
        <taxon>Craniata</taxon>
        <taxon>Vertebrata</taxon>
        <taxon>Euteleostomi</taxon>
        <taxon>Mammalia</taxon>
        <taxon>Eutheria</taxon>
        <taxon>Euarchontoglires</taxon>
        <taxon>Glires</taxon>
        <taxon>Rodentia</taxon>
        <taxon>Myomorpha</taxon>
        <taxon>Dipodoidea</taxon>
        <taxon>Dipodidae</taxon>
        <taxon>Dipodinae</taxon>
        <taxon>Jaculus</taxon>
    </lineage>
</organism>
<keyword evidence="12 25" id="KW-1133">Transmembrane helix</keyword>
<comment type="subunit">
    <text evidence="21">Homodimer; disulfide-linked. May form a hexamer composed of 3 homodimers. Interacts with HSP70.</text>
</comment>
<dbReference type="Gene3D" id="3.10.100.10">
    <property type="entry name" value="Mannose-Binding Protein A, subunit A"/>
    <property type="match status" value="1"/>
</dbReference>
<evidence type="ECO:0000256" key="23">
    <source>
        <dbReference type="ARBA" id="ARBA00041686"/>
    </source>
</evidence>
<dbReference type="PROSITE" id="PS50041">
    <property type="entry name" value="C_TYPE_LECTIN_2"/>
    <property type="match status" value="1"/>
</dbReference>
<dbReference type="Ensembl" id="ENSJJAT00000009096.1">
    <property type="protein sequence ID" value="ENSJJAP00000003970.1"/>
    <property type="gene ID" value="ENSJJAG00000008025.1"/>
</dbReference>
<proteinExistence type="predicted"/>
<gene>
    <name evidence="27" type="primary">Olr1</name>
</gene>
<evidence type="ECO:0000256" key="11">
    <source>
        <dbReference type="ARBA" id="ARBA00022968"/>
    </source>
</evidence>
<dbReference type="Proteomes" id="UP000694385">
    <property type="component" value="Unassembled WGS sequence"/>
</dbReference>
<dbReference type="GO" id="GO:0042157">
    <property type="term" value="P:lipoprotein metabolic process"/>
    <property type="evidence" value="ECO:0007669"/>
    <property type="project" value="TreeGrafter"/>
</dbReference>
<dbReference type="GO" id="GO:0043235">
    <property type="term" value="C:receptor complex"/>
    <property type="evidence" value="ECO:0007669"/>
    <property type="project" value="Ensembl"/>
</dbReference>
<keyword evidence="18" id="KW-0325">Glycoprotein</keyword>
<dbReference type="GO" id="GO:0030246">
    <property type="term" value="F:carbohydrate binding"/>
    <property type="evidence" value="ECO:0007669"/>
    <property type="project" value="UniProtKB-KW"/>
</dbReference>
<reference evidence="27" key="2">
    <citation type="submission" date="2025-09" db="UniProtKB">
        <authorList>
            <consortium name="Ensembl"/>
        </authorList>
    </citation>
    <scope>IDENTIFICATION</scope>
</reference>
<evidence type="ECO:0000256" key="10">
    <source>
        <dbReference type="ARBA" id="ARBA00022889"/>
    </source>
</evidence>
<reference evidence="27" key="1">
    <citation type="submission" date="2025-08" db="UniProtKB">
        <authorList>
            <consortium name="Ensembl"/>
        </authorList>
    </citation>
    <scope>IDENTIFICATION</scope>
</reference>
<evidence type="ECO:0000256" key="7">
    <source>
        <dbReference type="ARBA" id="ARBA00022692"/>
    </source>
</evidence>
<evidence type="ECO:0000256" key="3">
    <source>
        <dbReference type="ARBA" id="ARBA00004401"/>
    </source>
</evidence>
<evidence type="ECO:0000256" key="13">
    <source>
        <dbReference type="ARBA" id="ARBA00023054"/>
    </source>
</evidence>
<keyword evidence="20" id="KW-0449">Lipoprotein</keyword>
<dbReference type="GO" id="GO:0005576">
    <property type="term" value="C:extracellular region"/>
    <property type="evidence" value="ECO:0007669"/>
    <property type="project" value="UniProtKB-SubCell"/>
</dbReference>
<dbReference type="InterPro" id="IPR033992">
    <property type="entry name" value="NKR-like_CTLD"/>
</dbReference>
<dbReference type="GO" id="GO:0002376">
    <property type="term" value="P:immune system process"/>
    <property type="evidence" value="ECO:0007669"/>
    <property type="project" value="UniProtKB-KW"/>
</dbReference>
<evidence type="ECO:0000256" key="8">
    <source>
        <dbReference type="ARBA" id="ARBA00022734"/>
    </source>
</evidence>
<dbReference type="AlphaFoldDB" id="A0A8C5K522"/>
<evidence type="ECO:0000256" key="9">
    <source>
        <dbReference type="ARBA" id="ARBA00022859"/>
    </source>
</evidence>
<evidence type="ECO:0000256" key="4">
    <source>
        <dbReference type="ARBA" id="ARBA00004613"/>
    </source>
</evidence>
<dbReference type="CDD" id="cd03593">
    <property type="entry name" value="CLECT_NK_receptors_like"/>
    <property type="match status" value="1"/>
</dbReference>
<dbReference type="PANTHER" id="PTHR47298:SF1">
    <property type="entry name" value="OXIDIZED LOW-DENSITY LIPOPROTEIN RECEPTOR 1"/>
    <property type="match status" value="1"/>
</dbReference>
<keyword evidence="19" id="KW-0395">Inflammatory response</keyword>
<dbReference type="GO" id="GO:0005041">
    <property type="term" value="F:low-density lipoprotein particle receptor activity"/>
    <property type="evidence" value="ECO:0007669"/>
    <property type="project" value="TreeGrafter"/>
</dbReference>
<dbReference type="GO" id="GO:0005654">
    <property type="term" value="C:nucleoplasm"/>
    <property type="evidence" value="ECO:0007669"/>
    <property type="project" value="Ensembl"/>
</dbReference>
<dbReference type="InterPro" id="IPR016186">
    <property type="entry name" value="C-type_lectin-like/link_sf"/>
</dbReference>
<evidence type="ECO:0000259" key="26">
    <source>
        <dbReference type="PROSITE" id="PS50041"/>
    </source>
</evidence>
<evidence type="ECO:0000313" key="28">
    <source>
        <dbReference type="Proteomes" id="UP000694385"/>
    </source>
</evidence>
<evidence type="ECO:0000256" key="2">
    <source>
        <dbReference type="ARBA" id="ARBA00004285"/>
    </source>
</evidence>
<dbReference type="InterPro" id="IPR001304">
    <property type="entry name" value="C-type_lectin-like"/>
</dbReference>
<evidence type="ECO:0000256" key="25">
    <source>
        <dbReference type="SAM" id="Phobius"/>
    </source>
</evidence>
<dbReference type="PANTHER" id="PTHR47298">
    <property type="entry name" value="OXIDIZED LOW-DENSITY LIPOPROTEIN RECEPTOR 1"/>
    <property type="match status" value="1"/>
</dbReference>
<evidence type="ECO:0000256" key="17">
    <source>
        <dbReference type="ARBA" id="ARBA00023170"/>
    </source>
</evidence>
<keyword evidence="7 25" id="KW-0812">Transmembrane</keyword>
<dbReference type="GeneTree" id="ENSGT00940000161941"/>
<name>A0A8C5K522_JACJA</name>
<dbReference type="GO" id="GO:0045121">
    <property type="term" value="C:membrane raft"/>
    <property type="evidence" value="ECO:0007669"/>
    <property type="project" value="UniProtKB-SubCell"/>
</dbReference>
<evidence type="ECO:0000256" key="14">
    <source>
        <dbReference type="ARBA" id="ARBA00023136"/>
    </source>
</evidence>
<evidence type="ECO:0000256" key="1">
    <source>
        <dbReference type="ARBA" id="ARBA00004193"/>
    </source>
</evidence>
<protein>
    <recommendedName>
        <fullName evidence="22">Oxidized low-density lipoprotein receptor 1</fullName>
    </recommendedName>
    <alternativeName>
        <fullName evidence="23">Lectin-like oxidized LDL receptor 1</fullName>
    </alternativeName>
    <alternativeName>
        <fullName evidence="24">Lectin-type oxidized LDL receptor 1</fullName>
    </alternativeName>
</protein>
<evidence type="ECO:0000256" key="20">
    <source>
        <dbReference type="ARBA" id="ARBA00023288"/>
    </source>
</evidence>
<evidence type="ECO:0000313" key="27">
    <source>
        <dbReference type="Ensembl" id="ENSJJAP00000003970.1"/>
    </source>
</evidence>
<keyword evidence="16" id="KW-1015">Disulfide bond</keyword>
<keyword evidence="6" id="KW-0964">Secreted</keyword>
<keyword evidence="28" id="KW-1185">Reference proteome</keyword>
<dbReference type="GO" id="GO:0006954">
    <property type="term" value="P:inflammatory response"/>
    <property type="evidence" value="ECO:0007669"/>
    <property type="project" value="UniProtKB-KW"/>
</dbReference>
<keyword evidence="11" id="KW-0735">Signal-anchor</keyword>
<feature type="domain" description="C-type lectin" evidence="26">
    <location>
        <begin position="151"/>
        <end position="264"/>
    </location>
</feature>
<comment type="subcellular location">
    <subcellularLocation>
        <location evidence="1">Cell membrane</location>
        <topology evidence="1">Lipid-anchor</topology>
    </subcellularLocation>
    <subcellularLocation>
        <location evidence="3">Cell membrane</location>
        <topology evidence="3">Single-pass type II membrane protein</topology>
    </subcellularLocation>
    <subcellularLocation>
        <location evidence="2">Membrane raft</location>
    </subcellularLocation>
    <subcellularLocation>
        <location evidence="4">Secreted</location>
    </subcellularLocation>
</comment>
<evidence type="ECO:0000256" key="6">
    <source>
        <dbReference type="ARBA" id="ARBA00022525"/>
    </source>
</evidence>
<feature type="transmembrane region" description="Helical" evidence="25">
    <location>
        <begin position="34"/>
        <end position="56"/>
    </location>
</feature>
<evidence type="ECO:0000256" key="16">
    <source>
        <dbReference type="ARBA" id="ARBA00023157"/>
    </source>
</evidence>
<evidence type="ECO:0000256" key="5">
    <source>
        <dbReference type="ARBA" id="ARBA00022475"/>
    </source>
</evidence>
<evidence type="ECO:0000256" key="15">
    <source>
        <dbReference type="ARBA" id="ARBA00023139"/>
    </source>
</evidence>
<evidence type="ECO:0000256" key="19">
    <source>
        <dbReference type="ARBA" id="ARBA00023198"/>
    </source>
</evidence>
<evidence type="ECO:0000256" key="24">
    <source>
        <dbReference type="ARBA" id="ARBA00041771"/>
    </source>
</evidence>
<dbReference type="SUPFAM" id="SSF56436">
    <property type="entry name" value="C-type lectin-like"/>
    <property type="match status" value="1"/>
</dbReference>
<evidence type="ECO:0000256" key="18">
    <source>
        <dbReference type="ARBA" id="ARBA00023180"/>
    </source>
</evidence>
<dbReference type="InterPro" id="IPR052332">
    <property type="entry name" value="OxLDL_rcpt1-like"/>
</dbReference>
<keyword evidence="5" id="KW-1003">Cell membrane</keyword>
<keyword evidence="8" id="KW-0430">Lectin</keyword>
<accession>A0A8C5K522</accession>
<keyword evidence="13" id="KW-0175">Coiled coil</keyword>
<keyword evidence="17" id="KW-0675">Receptor</keyword>
<sequence>MTSDDPKTKSTKDCPVGRSDAERAKGLAFLSSPWWFPVAMTLGVICLGLLVTIIVLETRLFQVSNLLKQYGGNLTQQENVLQGQILAQRQAENASQMSQRELRDAIETLSQQLHEKSQKQMELHQHNLHLQEALQKVANFSGPCPQGWIWHGEDCYAFSSGPLDWGKSRENCLLLNAQLLKINSTDDLDFIQRAIAHSSSPFWVGLSLRKPNRSWLWEDGSPLKPRLFRLQGGSSQTHSRTCAYLQQGVVFAENCILAAFSICQKKADLWRSQ</sequence>
<dbReference type="GO" id="GO:0042802">
    <property type="term" value="F:identical protein binding"/>
    <property type="evidence" value="ECO:0007669"/>
    <property type="project" value="Ensembl"/>
</dbReference>
<keyword evidence="15" id="KW-0564">Palmitate</keyword>
<dbReference type="InterPro" id="IPR016187">
    <property type="entry name" value="CTDL_fold"/>
</dbReference>
<dbReference type="Pfam" id="PF00059">
    <property type="entry name" value="Lectin_C"/>
    <property type="match status" value="1"/>
</dbReference>
<keyword evidence="9" id="KW-0391">Immunity</keyword>
<dbReference type="SMART" id="SM00034">
    <property type="entry name" value="CLECT"/>
    <property type="match status" value="1"/>
</dbReference>
<keyword evidence="10" id="KW-0130">Cell adhesion</keyword>
<evidence type="ECO:0000256" key="21">
    <source>
        <dbReference type="ARBA" id="ARBA00038751"/>
    </source>
</evidence>
<evidence type="ECO:0000256" key="12">
    <source>
        <dbReference type="ARBA" id="ARBA00022989"/>
    </source>
</evidence>
<evidence type="ECO:0000256" key="22">
    <source>
        <dbReference type="ARBA" id="ARBA00041191"/>
    </source>
</evidence>
<dbReference type="GO" id="GO:0005886">
    <property type="term" value="C:plasma membrane"/>
    <property type="evidence" value="ECO:0007669"/>
    <property type="project" value="UniProtKB-SubCell"/>
</dbReference>